<keyword evidence="4" id="KW-1185">Reference proteome</keyword>
<feature type="region of interest" description="Disordered" evidence="1">
    <location>
        <begin position="50"/>
        <end position="80"/>
    </location>
</feature>
<organism evidence="3 4">
    <name type="scientific">Echeneis naucrates</name>
    <name type="common">Live sharksucker</name>
    <dbReference type="NCBI Taxonomy" id="173247"/>
    <lineage>
        <taxon>Eukaryota</taxon>
        <taxon>Metazoa</taxon>
        <taxon>Chordata</taxon>
        <taxon>Craniata</taxon>
        <taxon>Vertebrata</taxon>
        <taxon>Euteleostomi</taxon>
        <taxon>Actinopterygii</taxon>
        <taxon>Neopterygii</taxon>
        <taxon>Teleostei</taxon>
        <taxon>Neoteleostei</taxon>
        <taxon>Acanthomorphata</taxon>
        <taxon>Carangaria</taxon>
        <taxon>Carangiformes</taxon>
        <taxon>Echeneidae</taxon>
        <taxon>Echeneis</taxon>
    </lineage>
</organism>
<proteinExistence type="predicted"/>
<reference evidence="3" key="2">
    <citation type="submission" date="2025-08" db="UniProtKB">
        <authorList>
            <consortium name="Ensembl"/>
        </authorList>
    </citation>
    <scope>IDENTIFICATION</scope>
</reference>
<reference evidence="3" key="3">
    <citation type="submission" date="2025-09" db="UniProtKB">
        <authorList>
            <consortium name="Ensembl"/>
        </authorList>
    </citation>
    <scope>IDENTIFICATION</scope>
</reference>
<dbReference type="Proteomes" id="UP000472264">
    <property type="component" value="Chromosome 15"/>
</dbReference>
<dbReference type="Ensembl" id="ENSENLT00000010348.1">
    <property type="protein sequence ID" value="ENSENLP00000009890.1"/>
    <property type="gene ID" value="ENSENLG00000004765.1"/>
</dbReference>
<evidence type="ECO:0000313" key="4">
    <source>
        <dbReference type="Proteomes" id="UP000472264"/>
    </source>
</evidence>
<name>A0A665TI74_ECHNA</name>
<accession>A0A665TI74</accession>
<sequence>FVLFSAITFRPFFLLGVIAVVIFVTVSASAVMARFLCRSKGMCQSGEIKTVKPEDSPELPFSSQSSPRIGPSESQKEYFI</sequence>
<keyword evidence="2" id="KW-0812">Transmembrane</keyword>
<evidence type="ECO:0000313" key="3">
    <source>
        <dbReference type="Ensembl" id="ENSENLP00000009890.1"/>
    </source>
</evidence>
<evidence type="ECO:0000256" key="1">
    <source>
        <dbReference type="SAM" id="MobiDB-lite"/>
    </source>
</evidence>
<dbReference type="InParanoid" id="A0A665TI74"/>
<feature type="transmembrane region" description="Helical" evidence="2">
    <location>
        <begin position="12"/>
        <end position="36"/>
    </location>
</feature>
<keyword evidence="2" id="KW-0472">Membrane</keyword>
<keyword evidence="2" id="KW-1133">Transmembrane helix</keyword>
<dbReference type="OMA" id="FSAITFR"/>
<protein>
    <submittedName>
        <fullName evidence="3">Uncharacterized protein</fullName>
    </submittedName>
</protein>
<reference evidence="3" key="1">
    <citation type="submission" date="2021-04" db="EMBL/GenBank/DDBJ databases">
        <authorList>
            <consortium name="Wellcome Sanger Institute Data Sharing"/>
        </authorList>
    </citation>
    <scope>NUCLEOTIDE SEQUENCE [LARGE SCALE GENOMIC DNA]</scope>
</reference>
<evidence type="ECO:0000256" key="2">
    <source>
        <dbReference type="SAM" id="Phobius"/>
    </source>
</evidence>
<dbReference type="AlphaFoldDB" id="A0A665TI74"/>